<comment type="caution">
    <text evidence="2">The sequence shown here is derived from an EMBL/GenBank/DDBJ whole genome shotgun (WGS) entry which is preliminary data.</text>
</comment>
<organism evidence="2 3">
    <name type="scientific">Cardiocondyla obscurior</name>
    <dbReference type="NCBI Taxonomy" id="286306"/>
    <lineage>
        <taxon>Eukaryota</taxon>
        <taxon>Metazoa</taxon>
        <taxon>Ecdysozoa</taxon>
        <taxon>Arthropoda</taxon>
        <taxon>Hexapoda</taxon>
        <taxon>Insecta</taxon>
        <taxon>Pterygota</taxon>
        <taxon>Neoptera</taxon>
        <taxon>Endopterygota</taxon>
        <taxon>Hymenoptera</taxon>
        <taxon>Apocrita</taxon>
        <taxon>Aculeata</taxon>
        <taxon>Formicoidea</taxon>
        <taxon>Formicidae</taxon>
        <taxon>Myrmicinae</taxon>
        <taxon>Cardiocondyla</taxon>
    </lineage>
</organism>
<feature type="compositionally biased region" description="Basic residues" evidence="1">
    <location>
        <begin position="13"/>
        <end position="25"/>
    </location>
</feature>
<gene>
    <name evidence="2" type="ORF">PUN28_014697</name>
</gene>
<sequence>MQPVRVACTILPRHKSSEKKKNKRRENKEWRARERNVNEEMPERGVHVATKSVAWDVHALTLIVADRDRSGSCSKGSPEHSRLANVRADLLNSRRELDVPLLSRRLSSLVSKSQRSESLIGGADCERKVCVYRGVLFHHTFVRLL</sequence>
<feature type="region of interest" description="Disordered" evidence="1">
    <location>
        <begin position="13"/>
        <end position="36"/>
    </location>
</feature>
<reference evidence="2 3" key="1">
    <citation type="submission" date="2023-03" db="EMBL/GenBank/DDBJ databases">
        <title>High recombination rates correlate with genetic variation in Cardiocondyla obscurior ants.</title>
        <authorList>
            <person name="Errbii M."/>
        </authorList>
    </citation>
    <scope>NUCLEOTIDE SEQUENCE [LARGE SCALE GENOMIC DNA]</scope>
    <source>
        <strain evidence="2">Alpha-2009</strain>
        <tissue evidence="2">Whole body</tissue>
    </source>
</reference>
<evidence type="ECO:0000313" key="2">
    <source>
        <dbReference type="EMBL" id="KAL0107552.1"/>
    </source>
</evidence>
<evidence type="ECO:0000256" key="1">
    <source>
        <dbReference type="SAM" id="MobiDB-lite"/>
    </source>
</evidence>
<evidence type="ECO:0000313" key="3">
    <source>
        <dbReference type="Proteomes" id="UP001430953"/>
    </source>
</evidence>
<keyword evidence="3" id="KW-1185">Reference proteome</keyword>
<accession>A0AAW2EWR0</accession>
<protein>
    <submittedName>
        <fullName evidence="2">Uncharacterized protein</fullName>
    </submittedName>
</protein>
<dbReference type="AlphaFoldDB" id="A0AAW2EWR0"/>
<proteinExistence type="predicted"/>
<dbReference type="Proteomes" id="UP001430953">
    <property type="component" value="Unassembled WGS sequence"/>
</dbReference>
<feature type="compositionally biased region" description="Basic and acidic residues" evidence="1">
    <location>
        <begin position="26"/>
        <end position="36"/>
    </location>
</feature>
<name>A0AAW2EWR0_9HYME</name>
<dbReference type="EMBL" id="JADYXP020000016">
    <property type="protein sequence ID" value="KAL0107552.1"/>
    <property type="molecule type" value="Genomic_DNA"/>
</dbReference>